<evidence type="ECO:0000313" key="13">
    <source>
        <dbReference type="Proteomes" id="UP001370490"/>
    </source>
</evidence>
<protein>
    <submittedName>
        <fullName evidence="12">Major facilitator, sugar transporter-like</fullName>
    </submittedName>
</protein>
<dbReference type="InterPro" id="IPR003663">
    <property type="entry name" value="Sugar/inositol_transpt"/>
</dbReference>
<dbReference type="InterPro" id="IPR050549">
    <property type="entry name" value="MFS_Trehalose_Transporter"/>
</dbReference>
<keyword evidence="6 10" id="KW-0812">Transmembrane</keyword>
<feature type="transmembrane region" description="Helical" evidence="10">
    <location>
        <begin position="20"/>
        <end position="42"/>
    </location>
</feature>
<dbReference type="GO" id="GO:0051119">
    <property type="term" value="F:sugar transmembrane transporter activity"/>
    <property type="evidence" value="ECO:0007669"/>
    <property type="project" value="InterPro"/>
</dbReference>
<evidence type="ECO:0000256" key="1">
    <source>
        <dbReference type="ARBA" id="ARBA00004651"/>
    </source>
</evidence>
<dbReference type="PANTHER" id="PTHR48021:SF25">
    <property type="entry name" value="SUGAR TRANSPORTER ERD6-LIKE 5"/>
    <property type="match status" value="1"/>
</dbReference>
<keyword evidence="3 9" id="KW-0813">Transport</keyword>
<feature type="domain" description="Major facilitator superfamily (MFS) profile" evidence="11">
    <location>
        <begin position="1"/>
        <end position="424"/>
    </location>
</feature>
<dbReference type="SUPFAM" id="SSF103473">
    <property type="entry name" value="MFS general substrate transporter"/>
    <property type="match status" value="1"/>
</dbReference>
<organism evidence="12 13">
    <name type="scientific">Dillenia turbinata</name>
    <dbReference type="NCBI Taxonomy" id="194707"/>
    <lineage>
        <taxon>Eukaryota</taxon>
        <taxon>Viridiplantae</taxon>
        <taxon>Streptophyta</taxon>
        <taxon>Embryophyta</taxon>
        <taxon>Tracheophyta</taxon>
        <taxon>Spermatophyta</taxon>
        <taxon>Magnoliopsida</taxon>
        <taxon>eudicotyledons</taxon>
        <taxon>Gunneridae</taxon>
        <taxon>Pentapetalae</taxon>
        <taxon>Dilleniales</taxon>
        <taxon>Dilleniaceae</taxon>
        <taxon>Dillenia</taxon>
    </lineage>
</organism>
<feature type="transmembrane region" description="Helical" evidence="10">
    <location>
        <begin position="334"/>
        <end position="359"/>
    </location>
</feature>
<evidence type="ECO:0000256" key="8">
    <source>
        <dbReference type="ARBA" id="ARBA00023136"/>
    </source>
</evidence>
<dbReference type="InterPro" id="IPR036259">
    <property type="entry name" value="MFS_trans_sf"/>
</dbReference>
<evidence type="ECO:0000256" key="5">
    <source>
        <dbReference type="ARBA" id="ARBA00022597"/>
    </source>
</evidence>
<feature type="transmembrane region" description="Helical" evidence="10">
    <location>
        <begin position="153"/>
        <end position="174"/>
    </location>
</feature>
<keyword evidence="8 10" id="KW-0472">Membrane</keyword>
<evidence type="ECO:0000256" key="3">
    <source>
        <dbReference type="ARBA" id="ARBA00022448"/>
    </source>
</evidence>
<dbReference type="GO" id="GO:0005886">
    <property type="term" value="C:plasma membrane"/>
    <property type="evidence" value="ECO:0007669"/>
    <property type="project" value="UniProtKB-SubCell"/>
</dbReference>
<keyword evidence="7 10" id="KW-1133">Transmembrane helix</keyword>
<evidence type="ECO:0000256" key="4">
    <source>
        <dbReference type="ARBA" id="ARBA00022475"/>
    </source>
</evidence>
<reference evidence="12 13" key="1">
    <citation type="submission" date="2023-12" db="EMBL/GenBank/DDBJ databases">
        <title>A high-quality genome assembly for Dillenia turbinata (Dilleniales).</title>
        <authorList>
            <person name="Chanderbali A."/>
        </authorList>
    </citation>
    <scope>NUCLEOTIDE SEQUENCE [LARGE SCALE GENOMIC DNA]</scope>
    <source>
        <strain evidence="12">LSX21</strain>
        <tissue evidence="12">Leaf</tissue>
    </source>
</reference>
<accession>A0AAN8YX37</accession>
<comment type="similarity">
    <text evidence="2 9">Belongs to the major facilitator superfamily. Sugar transporter (TC 2.A.1.1) family.</text>
</comment>
<comment type="subcellular location">
    <subcellularLocation>
        <location evidence="1">Cell membrane</location>
        <topology evidence="1">Multi-pass membrane protein</topology>
    </subcellularLocation>
</comment>
<evidence type="ECO:0000313" key="12">
    <source>
        <dbReference type="EMBL" id="KAK6915525.1"/>
    </source>
</evidence>
<feature type="transmembrane region" description="Helical" evidence="10">
    <location>
        <begin position="129"/>
        <end position="147"/>
    </location>
</feature>
<feature type="transmembrane region" description="Helical" evidence="10">
    <location>
        <begin position="234"/>
        <end position="251"/>
    </location>
</feature>
<dbReference type="PROSITE" id="PS50850">
    <property type="entry name" value="MFS"/>
    <property type="match status" value="1"/>
</dbReference>
<evidence type="ECO:0000256" key="9">
    <source>
        <dbReference type="RuleBase" id="RU003346"/>
    </source>
</evidence>
<feature type="transmembrane region" description="Helical" evidence="10">
    <location>
        <begin position="396"/>
        <end position="417"/>
    </location>
</feature>
<gene>
    <name evidence="12" type="ORF">RJ641_020642</name>
</gene>
<evidence type="ECO:0000259" key="11">
    <source>
        <dbReference type="PROSITE" id="PS50850"/>
    </source>
</evidence>
<feature type="transmembrane region" description="Helical" evidence="10">
    <location>
        <begin position="301"/>
        <end position="322"/>
    </location>
</feature>
<dbReference type="NCBIfam" id="TIGR00879">
    <property type="entry name" value="SP"/>
    <property type="match status" value="1"/>
</dbReference>
<dbReference type="EMBL" id="JBAMMX010000025">
    <property type="protein sequence ID" value="KAK6915525.1"/>
    <property type="molecule type" value="Genomic_DNA"/>
</dbReference>
<keyword evidence="13" id="KW-1185">Reference proteome</keyword>
<feature type="transmembrane region" description="Helical" evidence="10">
    <location>
        <begin position="97"/>
        <end position="117"/>
    </location>
</feature>
<dbReference type="PRINTS" id="PR00171">
    <property type="entry name" value="SUGRTRNSPORT"/>
</dbReference>
<dbReference type="InterPro" id="IPR044775">
    <property type="entry name" value="MFS_ERD6/Tret1-like"/>
</dbReference>
<evidence type="ECO:0000256" key="2">
    <source>
        <dbReference type="ARBA" id="ARBA00010992"/>
    </source>
</evidence>
<feature type="non-terminal residue" evidence="12">
    <location>
        <position position="1"/>
    </location>
</feature>
<sequence length="444" mass="47236">GNAIGNGQVVLGDSSSSATATLYLSTMVAVCGSFGTGCSAGYSSQAESGIMEDLGLTVAEYSVFGSILTIGGMVGALPCGKVTDLLGRRGGAWLLDFGRLSVGIGNSMLSYVVPVYIAETSPKNLRGGFTILNQFVLVCGVTTVFLAGNLINWRLLALIGALPSVMQVLGLFFIPESPRWLAKIGQEKGCEEVLHRLRGDNADIAKEAEDIREYMKDLKGQPQAKFFDMFHMKYTYALIVGVGLMVMQQIGGANGVAFYASSIFTAAGFSSVVGTTAMAIIQVPSTGVGVFLMDRSGRRPLLIASAAGMCFGCLIVGTSFLFQDLQRWNDATPTLVFLGIMIYSAAGTLGVSGIPWAIMSEIFPINIKASAGSLVNMVSWFGSWIITYSFNFMMDWSATGTFFIFAGTSALGVLFVAKLVPETKGRTIEEIQQTMTSFTEGETF</sequence>
<evidence type="ECO:0000256" key="10">
    <source>
        <dbReference type="SAM" id="Phobius"/>
    </source>
</evidence>
<proteinExistence type="inferred from homology"/>
<name>A0AAN8YX37_9MAGN</name>
<dbReference type="PANTHER" id="PTHR48021">
    <property type="match status" value="1"/>
</dbReference>
<feature type="transmembrane region" description="Helical" evidence="10">
    <location>
        <begin position="54"/>
        <end position="77"/>
    </location>
</feature>
<keyword evidence="5 12" id="KW-0762">Sugar transport</keyword>
<comment type="caution">
    <text evidence="12">The sequence shown here is derived from an EMBL/GenBank/DDBJ whole genome shotgun (WGS) entry which is preliminary data.</text>
</comment>
<dbReference type="FunFam" id="1.20.1250.20:FF:000218">
    <property type="entry name" value="facilitated trehalose transporter Tret1"/>
    <property type="match status" value="1"/>
</dbReference>
<evidence type="ECO:0000256" key="6">
    <source>
        <dbReference type="ARBA" id="ARBA00022692"/>
    </source>
</evidence>
<dbReference type="InterPro" id="IPR005828">
    <property type="entry name" value="MFS_sugar_transport-like"/>
</dbReference>
<dbReference type="Proteomes" id="UP001370490">
    <property type="component" value="Unassembled WGS sequence"/>
</dbReference>
<dbReference type="Pfam" id="PF00083">
    <property type="entry name" value="Sugar_tr"/>
    <property type="match status" value="1"/>
</dbReference>
<dbReference type="CDD" id="cd17358">
    <property type="entry name" value="MFS_GLUT6_8_Class3_like"/>
    <property type="match status" value="1"/>
</dbReference>
<dbReference type="AlphaFoldDB" id="A0AAN8YX37"/>
<dbReference type="Gene3D" id="1.20.1250.20">
    <property type="entry name" value="MFS general substrate transporter like domains"/>
    <property type="match status" value="1"/>
</dbReference>
<keyword evidence="4" id="KW-1003">Cell membrane</keyword>
<evidence type="ECO:0000256" key="7">
    <source>
        <dbReference type="ARBA" id="ARBA00022989"/>
    </source>
</evidence>
<dbReference type="InterPro" id="IPR020846">
    <property type="entry name" value="MFS_dom"/>
</dbReference>
<feature type="transmembrane region" description="Helical" evidence="10">
    <location>
        <begin position="371"/>
        <end position="390"/>
    </location>
</feature>